<evidence type="ECO:0000256" key="3">
    <source>
        <dbReference type="ARBA" id="ARBA00023125"/>
    </source>
</evidence>
<dbReference type="InterPro" id="IPR057075">
    <property type="entry name" value="bHLH_IRO3"/>
</dbReference>
<evidence type="ECO:0000313" key="9">
    <source>
        <dbReference type="EMBL" id="WOL10818.1"/>
    </source>
</evidence>
<feature type="compositionally biased region" description="Polar residues" evidence="7">
    <location>
        <begin position="182"/>
        <end position="205"/>
    </location>
</feature>
<dbReference type="Pfam" id="PF23177">
    <property type="entry name" value="bHLH_IRO3"/>
    <property type="match status" value="1"/>
</dbReference>
<dbReference type="GO" id="GO:0003700">
    <property type="term" value="F:DNA-binding transcription factor activity"/>
    <property type="evidence" value="ECO:0007669"/>
    <property type="project" value="InterPro"/>
</dbReference>
<feature type="region of interest" description="Disordered" evidence="7">
    <location>
        <begin position="178"/>
        <end position="300"/>
    </location>
</feature>
<reference evidence="9 10" key="1">
    <citation type="submission" date="2023-10" db="EMBL/GenBank/DDBJ databases">
        <title>Chromosome-scale genome assembly provides insights into flower coloration mechanisms of Canna indica.</title>
        <authorList>
            <person name="Li C."/>
        </authorList>
    </citation>
    <scope>NUCLEOTIDE SEQUENCE [LARGE SCALE GENOMIC DNA]</scope>
    <source>
        <tissue evidence="9">Flower</tissue>
    </source>
</reference>
<dbReference type="PANTHER" id="PTHR47001:SF1">
    <property type="entry name" value="TRANSCRIPTION FACTOR BHLH11"/>
    <property type="match status" value="1"/>
</dbReference>
<keyword evidence="10" id="KW-1185">Reference proteome</keyword>
<dbReference type="GO" id="GO:0046983">
    <property type="term" value="F:protein dimerization activity"/>
    <property type="evidence" value="ECO:0007669"/>
    <property type="project" value="InterPro"/>
</dbReference>
<gene>
    <name evidence="9" type="ORF">Cni_G19577</name>
</gene>
<dbReference type="GO" id="GO:0003677">
    <property type="term" value="F:DNA binding"/>
    <property type="evidence" value="ECO:0007669"/>
    <property type="project" value="UniProtKB-KW"/>
</dbReference>
<keyword evidence="4" id="KW-0804">Transcription</keyword>
<evidence type="ECO:0000256" key="1">
    <source>
        <dbReference type="ARBA" id="ARBA00005510"/>
    </source>
</evidence>
<dbReference type="InterPro" id="IPR044579">
    <property type="entry name" value="bHLH11/121"/>
</dbReference>
<sequence>MDSRGHGNKVDNDYIAARKVQKADREKLRRDRLNEQFLELGNILDPDRPKNDKATILDDTIQMLKDLTAHVNGLKAEYNTLSEESRELTQEKNELREEKANLKSEIDDLNIQYQQQLRVFCPWATMDPSLIVGRPSYPFPMPIPIPSAAALPIHPVQPYPFFHSPVARTMSNSFPSCVPYSSPCNPQVEQSSNTKDAISETSSLQHPRRKSSGHYQRNSGERSDDVSDVATELELKIPGSTVQSHSCGQNMSSEMRKGKQRQRKGRGDTTTSSSSGYSSSCSVPNGNSNSVRESSASENQ</sequence>
<keyword evidence="2" id="KW-0805">Transcription regulation</keyword>
<dbReference type="AlphaFoldDB" id="A0AAQ3KKR5"/>
<name>A0AAQ3KKR5_9LILI</name>
<feature type="coiled-coil region" evidence="6">
    <location>
        <begin position="16"/>
        <end position="119"/>
    </location>
</feature>
<dbReference type="CDD" id="cd11446">
    <property type="entry name" value="bHLH_AtILR3_like"/>
    <property type="match status" value="1"/>
</dbReference>
<proteinExistence type="inferred from homology"/>
<dbReference type="SUPFAM" id="SSF47459">
    <property type="entry name" value="HLH, helix-loop-helix DNA-binding domain"/>
    <property type="match status" value="1"/>
</dbReference>
<protein>
    <submittedName>
        <fullName evidence="9">Transcription factor bHLH121</fullName>
    </submittedName>
</protein>
<accession>A0AAQ3KKR5</accession>
<feature type="compositionally biased region" description="Polar residues" evidence="7">
    <location>
        <begin position="240"/>
        <end position="253"/>
    </location>
</feature>
<evidence type="ECO:0000259" key="8">
    <source>
        <dbReference type="PROSITE" id="PS50888"/>
    </source>
</evidence>
<evidence type="ECO:0000256" key="7">
    <source>
        <dbReference type="SAM" id="MobiDB-lite"/>
    </source>
</evidence>
<keyword evidence="5" id="KW-0539">Nucleus</keyword>
<evidence type="ECO:0000256" key="4">
    <source>
        <dbReference type="ARBA" id="ARBA00023163"/>
    </source>
</evidence>
<dbReference type="PROSITE" id="PS50888">
    <property type="entry name" value="BHLH"/>
    <property type="match status" value="1"/>
</dbReference>
<keyword evidence="6" id="KW-0175">Coiled coil</keyword>
<comment type="similarity">
    <text evidence="1">Belongs to the bHLH protein family.</text>
</comment>
<keyword evidence="3" id="KW-0238">DNA-binding</keyword>
<evidence type="ECO:0000256" key="6">
    <source>
        <dbReference type="SAM" id="Coils"/>
    </source>
</evidence>
<evidence type="ECO:0000256" key="5">
    <source>
        <dbReference type="ARBA" id="ARBA00023242"/>
    </source>
</evidence>
<dbReference type="InterPro" id="IPR036638">
    <property type="entry name" value="HLH_DNA-bd_sf"/>
</dbReference>
<dbReference type="PANTHER" id="PTHR47001">
    <property type="entry name" value="TRANSCRIPTION FACTOR BHLH121"/>
    <property type="match status" value="1"/>
</dbReference>
<dbReference type="Gene3D" id="4.10.280.10">
    <property type="entry name" value="Helix-loop-helix DNA-binding domain"/>
    <property type="match status" value="1"/>
</dbReference>
<evidence type="ECO:0000256" key="2">
    <source>
        <dbReference type="ARBA" id="ARBA00023015"/>
    </source>
</evidence>
<dbReference type="GO" id="GO:0006879">
    <property type="term" value="P:intracellular iron ion homeostasis"/>
    <property type="evidence" value="ECO:0007669"/>
    <property type="project" value="InterPro"/>
</dbReference>
<feature type="compositionally biased region" description="Polar residues" evidence="7">
    <location>
        <begin position="283"/>
        <end position="300"/>
    </location>
</feature>
<dbReference type="SMART" id="SM00353">
    <property type="entry name" value="HLH"/>
    <property type="match status" value="1"/>
</dbReference>
<dbReference type="EMBL" id="CP136895">
    <property type="protein sequence ID" value="WOL10818.1"/>
    <property type="molecule type" value="Genomic_DNA"/>
</dbReference>
<feature type="compositionally biased region" description="Low complexity" evidence="7">
    <location>
        <begin position="269"/>
        <end position="282"/>
    </location>
</feature>
<dbReference type="InterPro" id="IPR011598">
    <property type="entry name" value="bHLH_dom"/>
</dbReference>
<organism evidence="9 10">
    <name type="scientific">Canna indica</name>
    <name type="common">Indian-shot</name>
    <dbReference type="NCBI Taxonomy" id="4628"/>
    <lineage>
        <taxon>Eukaryota</taxon>
        <taxon>Viridiplantae</taxon>
        <taxon>Streptophyta</taxon>
        <taxon>Embryophyta</taxon>
        <taxon>Tracheophyta</taxon>
        <taxon>Spermatophyta</taxon>
        <taxon>Magnoliopsida</taxon>
        <taxon>Liliopsida</taxon>
        <taxon>Zingiberales</taxon>
        <taxon>Cannaceae</taxon>
        <taxon>Canna</taxon>
    </lineage>
</organism>
<evidence type="ECO:0000313" key="10">
    <source>
        <dbReference type="Proteomes" id="UP001327560"/>
    </source>
</evidence>
<dbReference type="Proteomes" id="UP001327560">
    <property type="component" value="Chromosome 6"/>
</dbReference>
<feature type="domain" description="BHLH" evidence="8">
    <location>
        <begin position="17"/>
        <end position="67"/>
    </location>
</feature>